<name>A0A7R8H1I5_LEPSM</name>
<proteinExistence type="predicted"/>
<reference evidence="1" key="1">
    <citation type="submission" date="2021-02" db="EMBL/GenBank/DDBJ databases">
        <authorList>
            <person name="Bekaert M."/>
        </authorList>
    </citation>
    <scope>NUCLEOTIDE SEQUENCE</scope>
    <source>
        <strain evidence="1">IoA-00</strain>
    </source>
</reference>
<accession>A0A7R8H1I5</accession>
<dbReference type="AlphaFoldDB" id="A0A7R8H1I5"/>
<protein>
    <submittedName>
        <fullName evidence="1">(salmon louse) hypothetical protein</fullName>
    </submittedName>
</protein>
<keyword evidence="2" id="KW-1185">Reference proteome</keyword>
<evidence type="ECO:0000313" key="1">
    <source>
        <dbReference type="EMBL" id="CAF2794989.1"/>
    </source>
</evidence>
<organism evidence="1 2">
    <name type="scientific">Lepeophtheirus salmonis</name>
    <name type="common">Salmon louse</name>
    <name type="synonym">Caligus salmonis</name>
    <dbReference type="NCBI Taxonomy" id="72036"/>
    <lineage>
        <taxon>Eukaryota</taxon>
        <taxon>Metazoa</taxon>
        <taxon>Ecdysozoa</taxon>
        <taxon>Arthropoda</taxon>
        <taxon>Crustacea</taxon>
        <taxon>Multicrustacea</taxon>
        <taxon>Hexanauplia</taxon>
        <taxon>Copepoda</taxon>
        <taxon>Siphonostomatoida</taxon>
        <taxon>Caligidae</taxon>
        <taxon>Lepeophtheirus</taxon>
    </lineage>
</organism>
<gene>
    <name evidence="1" type="ORF">LSAA_2717</name>
</gene>
<dbReference type="EMBL" id="HG994589">
    <property type="protein sequence ID" value="CAF2794989.1"/>
    <property type="molecule type" value="Genomic_DNA"/>
</dbReference>
<sequence>MISEVLPIIKALEKYIQLLCKNDYIGVRTLKLNLISSINKRFEEHFVKKDQLLATTSDPRLKAHGFPDNSSQKKAMDLVRHGIKNIMEERALAASHHKADSKHAASDREEIPKK</sequence>
<dbReference type="Proteomes" id="UP000675881">
    <property type="component" value="Chromosome 10"/>
</dbReference>
<evidence type="ECO:0000313" key="2">
    <source>
        <dbReference type="Proteomes" id="UP000675881"/>
    </source>
</evidence>